<gene>
    <name evidence="2" type="ORF">DBV15_07242</name>
</gene>
<evidence type="ECO:0000256" key="1">
    <source>
        <dbReference type="SAM" id="MobiDB-lite"/>
    </source>
</evidence>
<organism evidence="2 3">
    <name type="scientific">Temnothorax longispinosus</name>
    <dbReference type="NCBI Taxonomy" id="300112"/>
    <lineage>
        <taxon>Eukaryota</taxon>
        <taxon>Metazoa</taxon>
        <taxon>Ecdysozoa</taxon>
        <taxon>Arthropoda</taxon>
        <taxon>Hexapoda</taxon>
        <taxon>Insecta</taxon>
        <taxon>Pterygota</taxon>
        <taxon>Neoptera</taxon>
        <taxon>Endopterygota</taxon>
        <taxon>Hymenoptera</taxon>
        <taxon>Apocrita</taxon>
        <taxon>Aculeata</taxon>
        <taxon>Formicoidea</taxon>
        <taxon>Formicidae</taxon>
        <taxon>Myrmicinae</taxon>
        <taxon>Temnothorax</taxon>
    </lineage>
</organism>
<proteinExistence type="predicted"/>
<reference evidence="2 3" key="1">
    <citation type="journal article" date="2019" name="Philos. Trans. R. Soc. Lond., B, Biol. Sci.">
        <title>Ant behaviour and brain gene expression of defending hosts depend on the ecological success of the intruding social parasite.</title>
        <authorList>
            <person name="Kaur R."/>
            <person name="Stoldt M."/>
            <person name="Jongepier E."/>
            <person name="Feldmeyer B."/>
            <person name="Menzel F."/>
            <person name="Bornberg-Bauer E."/>
            <person name="Foitzik S."/>
        </authorList>
    </citation>
    <scope>NUCLEOTIDE SEQUENCE [LARGE SCALE GENOMIC DNA]</scope>
    <source>
        <tissue evidence="2">Whole body</tissue>
    </source>
</reference>
<keyword evidence="3" id="KW-1185">Reference proteome</keyword>
<evidence type="ECO:0000313" key="2">
    <source>
        <dbReference type="EMBL" id="TGZ36184.1"/>
    </source>
</evidence>
<feature type="region of interest" description="Disordered" evidence="1">
    <location>
        <begin position="26"/>
        <end position="62"/>
    </location>
</feature>
<dbReference type="EMBL" id="QBLH01003688">
    <property type="protein sequence ID" value="TGZ36184.1"/>
    <property type="molecule type" value="Genomic_DNA"/>
</dbReference>
<evidence type="ECO:0000313" key="3">
    <source>
        <dbReference type="Proteomes" id="UP000310200"/>
    </source>
</evidence>
<sequence>MRDVCCLLRFPPYLWSVPFRSCKRRGTTRNRGEETVHGPKAKQLIANRHEYTPERSATETSP</sequence>
<feature type="compositionally biased region" description="Basic and acidic residues" evidence="1">
    <location>
        <begin position="47"/>
        <end position="62"/>
    </location>
</feature>
<comment type="caution">
    <text evidence="2">The sequence shown here is derived from an EMBL/GenBank/DDBJ whole genome shotgun (WGS) entry which is preliminary data.</text>
</comment>
<name>A0A4V3S757_9HYME</name>
<dbReference type="Proteomes" id="UP000310200">
    <property type="component" value="Unassembled WGS sequence"/>
</dbReference>
<dbReference type="AlphaFoldDB" id="A0A4V3S757"/>
<accession>A0A4V3S757</accession>
<protein>
    <submittedName>
        <fullName evidence="2">Uncharacterized protein</fullName>
    </submittedName>
</protein>